<organism evidence="1 2">
    <name type="scientific">Erwinia tracheiphila</name>
    <dbReference type="NCBI Taxonomy" id="65700"/>
    <lineage>
        <taxon>Bacteria</taxon>
        <taxon>Pseudomonadati</taxon>
        <taxon>Pseudomonadota</taxon>
        <taxon>Gammaproteobacteria</taxon>
        <taxon>Enterobacterales</taxon>
        <taxon>Erwiniaceae</taxon>
        <taxon>Erwinia</taxon>
    </lineage>
</organism>
<dbReference type="EMBL" id="CP013971">
    <property type="protein sequence ID" value="AXF78982.1"/>
    <property type="molecule type" value="Genomic_DNA"/>
</dbReference>
<reference evidence="1 2" key="1">
    <citation type="submission" date="2016-01" db="EMBL/GenBank/DDBJ databases">
        <authorList>
            <person name="Oliw E.H."/>
        </authorList>
    </citation>
    <scope>NUCLEOTIDE SEQUENCE [LARGE SCALE GENOMIC DNA]</scope>
    <source>
        <strain evidence="1 2">MDcuke</strain>
        <plasmid evidence="1 2">unnamed1</plasmid>
    </source>
</reference>
<sequence length="69" mass="7590">MYCSSAARRLTATAEFSYNTLYKATLFRATGPGRRGFIGVEDFRIFVCIVCSCPAGGELILAFKNQRGD</sequence>
<keyword evidence="1" id="KW-0614">Plasmid</keyword>
<proteinExistence type="predicted"/>
<evidence type="ECO:0000313" key="2">
    <source>
        <dbReference type="Proteomes" id="UP000264980"/>
    </source>
</evidence>
<name>A0A345CZW5_9GAMM</name>
<accession>A0A345CZW5</accession>
<gene>
    <name evidence="1" type="ORF">AV903_26345</name>
</gene>
<geneLocation type="plasmid" evidence="1 2">
    <name>unnamed1</name>
</geneLocation>
<evidence type="ECO:0000313" key="1">
    <source>
        <dbReference type="EMBL" id="AXF78982.1"/>
    </source>
</evidence>
<dbReference type="Proteomes" id="UP000264980">
    <property type="component" value="Plasmid unnamed1"/>
</dbReference>
<dbReference type="AlphaFoldDB" id="A0A345CZW5"/>
<protein>
    <submittedName>
        <fullName evidence="1">Uncharacterized protein</fullName>
    </submittedName>
</protein>